<dbReference type="InterPro" id="IPR002081">
    <property type="entry name" value="Cryptochrome/DNA_photolyase_1"/>
</dbReference>
<dbReference type="STRING" id="1280953.HOC_09814"/>
<dbReference type="Pfam" id="PF00875">
    <property type="entry name" value="DNA_photolyase"/>
    <property type="match status" value="1"/>
</dbReference>
<dbReference type="PROSITE" id="PS51645">
    <property type="entry name" value="PHR_CRY_ALPHA_BETA"/>
    <property type="match status" value="1"/>
</dbReference>
<evidence type="ECO:0000256" key="6">
    <source>
        <dbReference type="SAM" id="MobiDB-lite"/>
    </source>
</evidence>
<evidence type="ECO:0000256" key="5">
    <source>
        <dbReference type="RuleBase" id="RU004182"/>
    </source>
</evidence>
<dbReference type="PRINTS" id="PR00147">
    <property type="entry name" value="DNAPHOTLYASE"/>
</dbReference>
<dbReference type="Pfam" id="PF03441">
    <property type="entry name" value="FAD_binding_7"/>
    <property type="match status" value="1"/>
</dbReference>
<organism evidence="8 9">
    <name type="scientific">Hyphomonas oceanitis SCH89</name>
    <dbReference type="NCBI Taxonomy" id="1280953"/>
    <lineage>
        <taxon>Bacteria</taxon>
        <taxon>Pseudomonadati</taxon>
        <taxon>Pseudomonadota</taxon>
        <taxon>Alphaproteobacteria</taxon>
        <taxon>Hyphomonadales</taxon>
        <taxon>Hyphomonadaceae</taxon>
        <taxon>Hyphomonas</taxon>
    </lineage>
</organism>
<dbReference type="GO" id="GO:0071949">
    <property type="term" value="F:FAD binding"/>
    <property type="evidence" value="ECO:0007669"/>
    <property type="project" value="TreeGrafter"/>
</dbReference>
<comment type="cofactor">
    <cofactor evidence="4">
        <name>FAD</name>
        <dbReference type="ChEBI" id="CHEBI:57692"/>
    </cofactor>
    <text evidence="4">Binds 1 FAD per subunit.</text>
</comment>
<evidence type="ECO:0000256" key="1">
    <source>
        <dbReference type="ARBA" id="ARBA00001932"/>
    </source>
</evidence>
<evidence type="ECO:0000313" key="9">
    <source>
        <dbReference type="Proteomes" id="UP000024942"/>
    </source>
</evidence>
<feature type="compositionally biased region" description="Basic and acidic residues" evidence="6">
    <location>
        <begin position="486"/>
        <end position="495"/>
    </location>
</feature>
<sequence length="533" mass="59709">MFYICSISNMHVIWFKRDLRVHDHAPLLAAVASGAPVLPLYIFEPEFWALPEHSGRQFDFVMESLRSLDEALKARGSALCIRVGDANQVFADLHKRHGLAAIHAHEEIGLQWSFDRDRAVQRWALKAGIALREQPQHGVMRRRQGAGDGWLRQWEAWMLAPRAKAPDAIQPANVPAGEWPEADDFRLKPDTCPGRQPGGRAEGVELLRSFIASRGRRYRTAMDSPQSAEGACSRLSPHFTFGTVSIREAYQGAMRARAELQLDGDSTFAASLDSFLSRLQWHCHFLQRLSDQTTLNSRNLHVEADGLRDRVSDADPRLEAWISGRTGFPFLDACMRALNETGWLNHRMRAMVMAFAAQHLWMDWHQPAARLAALFTDFEAGIHYPQAQKQAGVRGTGIPRIYNPVKQSVDHDRDGDFIRRWVPELSGLSAAHIHAPWDAPKAELARAGIVLGQTYPMRIVDHMAAAREARDRIYAGQGAPHPNRQAKPDRPEWAADRPLPPSQRARPQTSASQQLTFDLQMPAPAGAQASPHA</sequence>
<dbReference type="GO" id="GO:0009416">
    <property type="term" value="P:response to light stimulus"/>
    <property type="evidence" value="ECO:0007669"/>
    <property type="project" value="TreeGrafter"/>
</dbReference>
<accession>A0A059G6P6</accession>
<feature type="region of interest" description="Disordered" evidence="6">
    <location>
        <begin position="178"/>
        <end position="199"/>
    </location>
</feature>
<feature type="binding site" evidence="4">
    <location>
        <position position="275"/>
    </location>
    <ligand>
        <name>FAD</name>
        <dbReference type="ChEBI" id="CHEBI:57692"/>
    </ligand>
</feature>
<dbReference type="EMBL" id="ARYL01000013">
    <property type="protein sequence ID" value="KDA02507.1"/>
    <property type="molecule type" value="Genomic_DNA"/>
</dbReference>
<dbReference type="InterPro" id="IPR014729">
    <property type="entry name" value="Rossmann-like_a/b/a_fold"/>
</dbReference>
<comment type="cofactor">
    <cofactor evidence="1">
        <name>(6R)-5,10-methylene-5,6,7,8-tetrahydrofolate</name>
        <dbReference type="ChEBI" id="CHEBI:15636"/>
    </cofactor>
</comment>
<dbReference type="eggNOG" id="COG0415">
    <property type="taxonomic scope" value="Bacteria"/>
</dbReference>
<evidence type="ECO:0000256" key="2">
    <source>
        <dbReference type="ARBA" id="ARBA00022630"/>
    </source>
</evidence>
<dbReference type="GO" id="GO:0003677">
    <property type="term" value="F:DNA binding"/>
    <property type="evidence" value="ECO:0007669"/>
    <property type="project" value="TreeGrafter"/>
</dbReference>
<dbReference type="Gene3D" id="1.25.40.80">
    <property type="match status" value="1"/>
</dbReference>
<keyword evidence="3 4" id="KW-0274">FAD</keyword>
<dbReference type="Gene3D" id="3.40.50.620">
    <property type="entry name" value="HUPs"/>
    <property type="match status" value="1"/>
</dbReference>
<dbReference type="GO" id="GO:0003904">
    <property type="term" value="F:deoxyribodipyrimidine photo-lyase activity"/>
    <property type="evidence" value="ECO:0007669"/>
    <property type="project" value="TreeGrafter"/>
</dbReference>
<feature type="binding site" evidence="4">
    <location>
        <position position="218"/>
    </location>
    <ligand>
        <name>FAD</name>
        <dbReference type="ChEBI" id="CHEBI:57692"/>
    </ligand>
</feature>
<dbReference type="InterPro" id="IPR036134">
    <property type="entry name" value="Crypto/Photolyase_FAD-like_sf"/>
</dbReference>
<evidence type="ECO:0000256" key="4">
    <source>
        <dbReference type="PIRSR" id="PIRSR602081-1"/>
    </source>
</evidence>
<keyword evidence="8" id="KW-0456">Lyase</keyword>
<dbReference type="SUPFAM" id="SSF52425">
    <property type="entry name" value="Cryptochrome/photolyase, N-terminal domain"/>
    <property type="match status" value="1"/>
</dbReference>
<dbReference type="PANTHER" id="PTHR11455">
    <property type="entry name" value="CRYPTOCHROME"/>
    <property type="match status" value="1"/>
</dbReference>
<keyword evidence="5" id="KW-0157">Chromophore</keyword>
<protein>
    <submittedName>
        <fullName evidence="8">Deoxyribodipyrimidine photolyase family protein</fullName>
    </submittedName>
</protein>
<evidence type="ECO:0000259" key="7">
    <source>
        <dbReference type="PROSITE" id="PS51645"/>
    </source>
</evidence>
<reference evidence="8 9" key="1">
    <citation type="journal article" date="2014" name="Antonie Van Leeuwenhoek">
        <title>Hyphomonas beringensis sp. nov. and Hyphomonas chukchiensis sp. nov., isolated from surface seawater of the Bering Sea and Chukchi Sea.</title>
        <authorList>
            <person name="Li C."/>
            <person name="Lai Q."/>
            <person name="Li G."/>
            <person name="Dong C."/>
            <person name="Wang J."/>
            <person name="Liao Y."/>
            <person name="Shao Z."/>
        </authorList>
    </citation>
    <scope>NUCLEOTIDE SEQUENCE [LARGE SCALE GENOMIC DNA]</scope>
    <source>
        <strain evidence="8 9">SCH89</strain>
    </source>
</reference>
<feature type="domain" description="Photolyase/cryptochrome alpha/beta" evidence="7">
    <location>
        <begin position="9"/>
        <end position="139"/>
    </location>
</feature>
<feature type="compositionally biased region" description="Polar residues" evidence="6">
    <location>
        <begin position="505"/>
        <end position="517"/>
    </location>
</feature>
<proteinExistence type="inferred from homology"/>
<dbReference type="InterPro" id="IPR006050">
    <property type="entry name" value="DNA_photolyase_N"/>
</dbReference>
<dbReference type="InterPro" id="IPR005101">
    <property type="entry name" value="Cryptochr/Photolyase_FAD-bd"/>
</dbReference>
<evidence type="ECO:0000313" key="8">
    <source>
        <dbReference type="EMBL" id="KDA02507.1"/>
    </source>
</evidence>
<gene>
    <name evidence="8" type="ORF">HOC_09814</name>
</gene>
<dbReference type="Gene3D" id="1.10.579.10">
    <property type="entry name" value="DNA Cyclobutane Dipyrimidine Photolyase, subunit A, domain 3"/>
    <property type="match status" value="1"/>
</dbReference>
<dbReference type="PANTHER" id="PTHR11455:SF9">
    <property type="entry name" value="CRYPTOCHROME CIRCADIAN CLOCK 5 ISOFORM X1"/>
    <property type="match status" value="1"/>
</dbReference>
<dbReference type="PATRIC" id="fig|1280953.3.peg.1982"/>
<keyword evidence="9" id="KW-1185">Reference proteome</keyword>
<dbReference type="Proteomes" id="UP000024942">
    <property type="component" value="Unassembled WGS sequence"/>
</dbReference>
<comment type="caution">
    <text evidence="8">The sequence shown here is derived from an EMBL/GenBank/DDBJ whole genome shotgun (WGS) entry which is preliminary data.</text>
</comment>
<dbReference type="SUPFAM" id="SSF48173">
    <property type="entry name" value="Cryptochrome/photolyase FAD-binding domain"/>
    <property type="match status" value="1"/>
</dbReference>
<feature type="region of interest" description="Disordered" evidence="6">
    <location>
        <begin position="475"/>
        <end position="533"/>
    </location>
</feature>
<keyword evidence="2 4" id="KW-0285">Flavoprotein</keyword>
<dbReference type="AlphaFoldDB" id="A0A059G6P6"/>
<dbReference type="InterPro" id="IPR036155">
    <property type="entry name" value="Crypto/Photolyase_N_sf"/>
</dbReference>
<dbReference type="OrthoDB" id="9772484at2"/>
<evidence type="ECO:0000256" key="3">
    <source>
        <dbReference type="ARBA" id="ARBA00022827"/>
    </source>
</evidence>
<name>A0A059G6P6_9PROT</name>
<comment type="similarity">
    <text evidence="5">Belongs to the DNA photolyase family.</text>
</comment>